<keyword evidence="1 7" id="KW-0479">Metal-binding</keyword>
<dbReference type="Pfam" id="PF21176">
    <property type="entry name" value="RecR_HhH"/>
    <property type="match status" value="1"/>
</dbReference>
<dbReference type="InterPro" id="IPR000093">
    <property type="entry name" value="DNA_Rcmb_RecR"/>
</dbReference>
<dbReference type="GO" id="GO:0003677">
    <property type="term" value="F:DNA binding"/>
    <property type="evidence" value="ECO:0007669"/>
    <property type="project" value="UniProtKB-UniRule"/>
</dbReference>
<dbReference type="GO" id="GO:0006310">
    <property type="term" value="P:DNA recombination"/>
    <property type="evidence" value="ECO:0007669"/>
    <property type="project" value="UniProtKB-UniRule"/>
</dbReference>
<keyword evidence="4 7" id="KW-0862">Zinc</keyword>
<keyword evidence="6 7" id="KW-0234">DNA repair</keyword>
<dbReference type="InterPro" id="IPR006171">
    <property type="entry name" value="TOPRIM_dom"/>
</dbReference>
<keyword evidence="5 7" id="KW-0233">DNA recombination</keyword>
<organism evidence="9 10">
    <name type="scientific">Candidatus Yonathbacteria bacterium RIFCSPHIGHO2_01_FULL_51_10</name>
    <dbReference type="NCBI Taxonomy" id="1802723"/>
    <lineage>
        <taxon>Bacteria</taxon>
        <taxon>Candidatus Yonathiibacteriota</taxon>
    </lineage>
</organism>
<evidence type="ECO:0000313" key="10">
    <source>
        <dbReference type="Proteomes" id="UP000176997"/>
    </source>
</evidence>
<evidence type="ECO:0000256" key="3">
    <source>
        <dbReference type="ARBA" id="ARBA00022771"/>
    </source>
</evidence>
<dbReference type="Pfam" id="PF13662">
    <property type="entry name" value="Toprim_4"/>
    <property type="match status" value="1"/>
</dbReference>
<dbReference type="PANTHER" id="PTHR30446">
    <property type="entry name" value="RECOMBINATION PROTEIN RECR"/>
    <property type="match status" value="1"/>
</dbReference>
<dbReference type="HAMAP" id="MF_00017">
    <property type="entry name" value="RecR"/>
    <property type="match status" value="1"/>
</dbReference>
<sequence>MDALQTLAEKFLKFPGVGPRQAKRFVYHLLSRGPAEISALEAALAALKKASAQCPHCFRFYPNTGSVALCPECSDKGRDPALMMAVERDTDLDAIRASDAYRGRFFVLGGSLPFLEQEPAKKIRIRELLTEVERAAKEDGLREIILATSANAEGEHTALYISKTLESLLKKYDLQVTALGRGLSTGAELEYADKETLKNALKNRG</sequence>
<dbReference type="InterPro" id="IPR023627">
    <property type="entry name" value="Rcmb_RecR"/>
</dbReference>
<evidence type="ECO:0000256" key="4">
    <source>
        <dbReference type="ARBA" id="ARBA00022833"/>
    </source>
</evidence>
<dbReference type="Gene3D" id="3.40.1360.10">
    <property type="match status" value="1"/>
</dbReference>
<proteinExistence type="inferred from homology"/>
<evidence type="ECO:0000256" key="7">
    <source>
        <dbReference type="HAMAP-Rule" id="MF_00017"/>
    </source>
</evidence>
<evidence type="ECO:0000256" key="1">
    <source>
        <dbReference type="ARBA" id="ARBA00022723"/>
    </source>
</evidence>
<dbReference type="PANTHER" id="PTHR30446:SF0">
    <property type="entry name" value="RECOMBINATION PROTEIN RECR"/>
    <property type="match status" value="1"/>
</dbReference>
<name>A0A1G2S9W4_9BACT</name>
<accession>A0A1G2S9W4</accession>
<evidence type="ECO:0000256" key="6">
    <source>
        <dbReference type="ARBA" id="ARBA00023204"/>
    </source>
</evidence>
<dbReference type="SUPFAM" id="SSF111304">
    <property type="entry name" value="Recombination protein RecR"/>
    <property type="match status" value="1"/>
</dbReference>
<reference evidence="9 10" key="1">
    <citation type="journal article" date="2016" name="Nat. Commun.">
        <title>Thousands of microbial genomes shed light on interconnected biogeochemical processes in an aquifer system.</title>
        <authorList>
            <person name="Anantharaman K."/>
            <person name="Brown C.T."/>
            <person name="Hug L.A."/>
            <person name="Sharon I."/>
            <person name="Castelle C.J."/>
            <person name="Probst A.J."/>
            <person name="Thomas B.C."/>
            <person name="Singh A."/>
            <person name="Wilkins M.J."/>
            <person name="Karaoz U."/>
            <person name="Brodie E.L."/>
            <person name="Williams K.H."/>
            <person name="Hubbard S.S."/>
            <person name="Banfield J.F."/>
        </authorList>
    </citation>
    <scope>NUCLEOTIDE SEQUENCE [LARGE SCALE GENOMIC DNA]</scope>
</reference>
<feature type="domain" description="Toprim" evidence="8">
    <location>
        <begin position="81"/>
        <end position="184"/>
    </location>
</feature>
<evidence type="ECO:0000259" key="8">
    <source>
        <dbReference type="PROSITE" id="PS50880"/>
    </source>
</evidence>
<dbReference type="Pfam" id="PF21175">
    <property type="entry name" value="RecR_C"/>
    <property type="match status" value="1"/>
</dbReference>
<dbReference type="Proteomes" id="UP000176997">
    <property type="component" value="Unassembled WGS sequence"/>
</dbReference>
<evidence type="ECO:0000256" key="5">
    <source>
        <dbReference type="ARBA" id="ARBA00023172"/>
    </source>
</evidence>
<protein>
    <recommendedName>
        <fullName evidence="7">Recombination protein RecR</fullName>
    </recommendedName>
</protein>
<evidence type="ECO:0000256" key="2">
    <source>
        <dbReference type="ARBA" id="ARBA00022763"/>
    </source>
</evidence>
<dbReference type="GO" id="GO:0006281">
    <property type="term" value="P:DNA repair"/>
    <property type="evidence" value="ECO:0007669"/>
    <property type="project" value="UniProtKB-UniRule"/>
</dbReference>
<dbReference type="PROSITE" id="PS50880">
    <property type="entry name" value="TOPRIM"/>
    <property type="match status" value="1"/>
</dbReference>
<comment type="caution">
    <text evidence="9">The sequence shown here is derived from an EMBL/GenBank/DDBJ whole genome shotgun (WGS) entry which is preliminary data.</text>
</comment>
<dbReference type="Gene3D" id="1.10.8.420">
    <property type="entry name" value="RecR Domain 1"/>
    <property type="match status" value="1"/>
</dbReference>
<evidence type="ECO:0000313" key="9">
    <source>
        <dbReference type="EMBL" id="OHA81518.1"/>
    </source>
</evidence>
<dbReference type="AlphaFoldDB" id="A0A1G2S9W4"/>
<comment type="similarity">
    <text evidence="7">Belongs to the RecR family.</text>
</comment>
<dbReference type="GO" id="GO:0008270">
    <property type="term" value="F:zinc ion binding"/>
    <property type="evidence" value="ECO:0007669"/>
    <property type="project" value="UniProtKB-KW"/>
</dbReference>
<keyword evidence="2 7" id="KW-0227">DNA damage</keyword>
<dbReference type="EMBL" id="MHUS01000010">
    <property type="protein sequence ID" value="OHA81518.1"/>
    <property type="molecule type" value="Genomic_DNA"/>
</dbReference>
<dbReference type="STRING" id="1802723.A2675_03565"/>
<gene>
    <name evidence="7" type="primary">recR</name>
    <name evidence="9" type="ORF">A2675_03565</name>
</gene>
<keyword evidence="3 7" id="KW-0863">Zinc-finger</keyword>
<comment type="function">
    <text evidence="7">May play a role in DNA repair. It seems to be involved in an RecBC-independent recombinational process of DNA repair. It may act with RecF and RecO.</text>
</comment>
<comment type="caution">
    <text evidence="7">Lacks conserved residue(s) required for the propagation of feature annotation.</text>
</comment>